<dbReference type="PANTHER" id="PTHR38042">
    <property type="entry name" value="UROPORPHYRINOGEN-III SYNTHASE, CHLOROPLASTIC"/>
    <property type="match status" value="1"/>
</dbReference>
<proteinExistence type="inferred from homology"/>
<keyword evidence="12" id="KW-1185">Reference proteome</keyword>
<dbReference type="EC" id="4.2.1.75" evidence="3 9"/>
<dbReference type="AlphaFoldDB" id="F5ZFM6"/>
<evidence type="ECO:0000259" key="10">
    <source>
        <dbReference type="Pfam" id="PF02602"/>
    </source>
</evidence>
<comment type="function">
    <text evidence="6 9">Catalyzes cyclization of the linear tetrapyrrole, hydroxymethylbilane, to the macrocyclic uroporphyrinogen III.</text>
</comment>
<dbReference type="Proteomes" id="UP000000683">
    <property type="component" value="Chromosome"/>
</dbReference>
<dbReference type="HOGENOM" id="CLU_011276_9_4_6"/>
<dbReference type="RefSeq" id="WP_013786073.1">
    <property type="nucleotide sequence ID" value="NC_015554.1"/>
</dbReference>
<comment type="catalytic activity">
    <reaction evidence="8 9">
        <text>hydroxymethylbilane = uroporphyrinogen III + H2O</text>
        <dbReference type="Rhea" id="RHEA:18965"/>
        <dbReference type="ChEBI" id="CHEBI:15377"/>
        <dbReference type="ChEBI" id="CHEBI:57308"/>
        <dbReference type="ChEBI" id="CHEBI:57845"/>
        <dbReference type="EC" id="4.2.1.75"/>
    </reaction>
</comment>
<dbReference type="EMBL" id="CP002339">
    <property type="protein sequence ID" value="AEF05161.1"/>
    <property type="molecule type" value="Genomic_DNA"/>
</dbReference>
<evidence type="ECO:0000256" key="5">
    <source>
        <dbReference type="ARBA" id="ARBA00023244"/>
    </source>
</evidence>
<keyword evidence="5 9" id="KW-0627">Porphyrin biosynthesis</keyword>
<evidence type="ECO:0000256" key="3">
    <source>
        <dbReference type="ARBA" id="ARBA00013109"/>
    </source>
</evidence>
<evidence type="ECO:0000313" key="12">
    <source>
        <dbReference type="Proteomes" id="UP000000683"/>
    </source>
</evidence>
<dbReference type="Gene3D" id="3.40.50.10090">
    <property type="match status" value="2"/>
</dbReference>
<evidence type="ECO:0000313" key="11">
    <source>
        <dbReference type="EMBL" id="AEF05161.1"/>
    </source>
</evidence>
<evidence type="ECO:0000256" key="2">
    <source>
        <dbReference type="ARBA" id="ARBA00008133"/>
    </source>
</evidence>
<dbReference type="GO" id="GO:0006782">
    <property type="term" value="P:protoporphyrinogen IX biosynthetic process"/>
    <property type="evidence" value="ECO:0007669"/>
    <property type="project" value="UniProtKB-UniRule"/>
</dbReference>
<dbReference type="InterPro" id="IPR036108">
    <property type="entry name" value="4pyrrol_syn_uPrphyn_synt_sf"/>
</dbReference>
<dbReference type="InterPro" id="IPR039793">
    <property type="entry name" value="UROS/Hem4"/>
</dbReference>
<organism evidence="11 12">
    <name type="scientific">Alteromonas naphthalenivorans</name>
    <dbReference type="NCBI Taxonomy" id="715451"/>
    <lineage>
        <taxon>Bacteria</taxon>
        <taxon>Pseudomonadati</taxon>
        <taxon>Pseudomonadota</taxon>
        <taxon>Gammaproteobacteria</taxon>
        <taxon>Alteromonadales</taxon>
        <taxon>Alteromonadaceae</taxon>
        <taxon>Alteromonas/Salinimonas group</taxon>
        <taxon>Alteromonas</taxon>
    </lineage>
</organism>
<dbReference type="eggNOG" id="COG1587">
    <property type="taxonomic scope" value="Bacteria"/>
</dbReference>
<evidence type="ECO:0000256" key="1">
    <source>
        <dbReference type="ARBA" id="ARBA00004772"/>
    </source>
</evidence>
<dbReference type="Pfam" id="PF02602">
    <property type="entry name" value="HEM4"/>
    <property type="match status" value="1"/>
</dbReference>
<gene>
    <name evidence="11" type="ordered locus">ambt_18340</name>
</gene>
<sequence>MYVVANLYYYKLMLLITRPLPKLQASADAFEQAGIDTIGVATSDIQSIPSKAGKLQQFLLGSPSINIIIVTSIYAVPAALHALNQASFLSAPPTLIAVGDATANALHSANLPLKIVTPSLHTSEGILVMQQLNEANCTQVVIIKGEGGRDKLSHVLGERGISVTEFCVYKREPLTNPIYTKRWKIGDVSGIIATSENLAKQLISTHSRQILALPWLTVSERVATSLRNLGIARVSVCNRATDQALIAWVKENWEY</sequence>
<comment type="pathway">
    <text evidence="1 9">Porphyrin-containing compound metabolism; protoporphyrin-IX biosynthesis; coproporphyrinogen-III from 5-aminolevulinate: step 3/4.</text>
</comment>
<name>F5ZFM6_ALTNA</name>
<dbReference type="SUPFAM" id="SSF69618">
    <property type="entry name" value="HemD-like"/>
    <property type="match status" value="1"/>
</dbReference>
<comment type="similarity">
    <text evidence="2 9">Belongs to the uroporphyrinogen-III synthase family.</text>
</comment>
<dbReference type="InterPro" id="IPR003754">
    <property type="entry name" value="4pyrrol_synth_uPrphyn_synth"/>
</dbReference>
<dbReference type="GO" id="GO:0006780">
    <property type="term" value="P:uroporphyrinogen III biosynthetic process"/>
    <property type="evidence" value="ECO:0007669"/>
    <property type="project" value="UniProtKB-UniRule"/>
</dbReference>
<evidence type="ECO:0000256" key="4">
    <source>
        <dbReference type="ARBA" id="ARBA00023239"/>
    </source>
</evidence>
<evidence type="ECO:0000256" key="7">
    <source>
        <dbReference type="ARBA" id="ARBA00040167"/>
    </source>
</evidence>
<dbReference type="GO" id="GO:0004852">
    <property type="term" value="F:uroporphyrinogen-III synthase activity"/>
    <property type="evidence" value="ECO:0007669"/>
    <property type="project" value="UniProtKB-UniRule"/>
</dbReference>
<dbReference type="UniPathway" id="UPA00251">
    <property type="reaction ID" value="UER00320"/>
</dbReference>
<dbReference type="PANTHER" id="PTHR38042:SF1">
    <property type="entry name" value="UROPORPHYRINOGEN-III SYNTHASE, CHLOROPLASTIC"/>
    <property type="match status" value="1"/>
</dbReference>
<dbReference type="KEGG" id="alt:ambt_18340"/>
<evidence type="ECO:0000256" key="8">
    <source>
        <dbReference type="ARBA" id="ARBA00048617"/>
    </source>
</evidence>
<keyword evidence="4 9" id="KW-0456">Lyase</keyword>
<reference evidence="11 12" key="1">
    <citation type="journal article" date="2011" name="J. Bacteriol.">
        <title>Complete genome sequence of the polycyclic aromatic hydrocarbon-degrading bacterium Alteromonas sp. strain SN2.</title>
        <authorList>
            <person name="Jin H.M."/>
            <person name="Jeong H."/>
            <person name="Moon E.J."/>
            <person name="Math R.K."/>
            <person name="Lee K."/>
            <person name="Kim H.J."/>
            <person name="Jeon C.O."/>
            <person name="Oh T.K."/>
            <person name="Kim J.F."/>
        </authorList>
    </citation>
    <scope>NUCLEOTIDE SEQUENCE [LARGE SCALE GENOMIC DNA]</scope>
    <source>
        <strain evidence="12">JCM 17741 / KACC 18427 / KCTC 11700BP / SN2</strain>
    </source>
</reference>
<dbReference type="CDD" id="cd06578">
    <property type="entry name" value="HemD"/>
    <property type="match status" value="1"/>
</dbReference>
<evidence type="ECO:0000256" key="6">
    <source>
        <dbReference type="ARBA" id="ARBA00037589"/>
    </source>
</evidence>
<accession>F5ZFM6</accession>
<protein>
    <recommendedName>
        <fullName evidence="7 9">Uroporphyrinogen-III synthase</fullName>
        <ecNumber evidence="3 9">4.2.1.75</ecNumber>
    </recommendedName>
</protein>
<evidence type="ECO:0000256" key="9">
    <source>
        <dbReference type="RuleBase" id="RU366031"/>
    </source>
</evidence>
<feature type="domain" description="Tetrapyrrole biosynthesis uroporphyrinogen III synthase" evidence="10">
    <location>
        <begin position="27"/>
        <end position="247"/>
    </location>
</feature>